<evidence type="ECO:0000313" key="4">
    <source>
        <dbReference type="Proteomes" id="UP000594118"/>
    </source>
</evidence>
<feature type="signal peptide" evidence="2">
    <location>
        <begin position="1"/>
        <end position="20"/>
    </location>
</feature>
<sequence length="173" mass="17812">MTLYHAVLLLLAATASGLVATHRSCPQHRAESVVSCLAMGAAMLIPSPMAVLGAIAVLLAIAGYGLRRRGDGHSAVSALMMAAIMAALLALNGSSICGAQSVPLIGAHGVTLLLIPDWQDRLVRVTAALMLPYGLLTLGMALRHLATGPNRRIHAIETLLMGGATLGMAFPGF</sequence>
<organism evidence="3 4">
    <name type="scientific">Pseudooceanicola spongiae</name>
    <dbReference type="NCBI Taxonomy" id="2613965"/>
    <lineage>
        <taxon>Bacteria</taxon>
        <taxon>Pseudomonadati</taxon>
        <taxon>Pseudomonadota</taxon>
        <taxon>Alphaproteobacteria</taxon>
        <taxon>Rhodobacterales</taxon>
        <taxon>Paracoccaceae</taxon>
        <taxon>Pseudooceanicola</taxon>
    </lineage>
</organism>
<gene>
    <name evidence="3" type="ORF">F3W81_17795</name>
</gene>
<feature type="transmembrane region" description="Helical" evidence="1">
    <location>
        <begin position="122"/>
        <end position="142"/>
    </location>
</feature>
<keyword evidence="1" id="KW-0812">Transmembrane</keyword>
<dbReference type="Proteomes" id="UP000594118">
    <property type="component" value="Chromosome"/>
</dbReference>
<evidence type="ECO:0000256" key="2">
    <source>
        <dbReference type="SAM" id="SignalP"/>
    </source>
</evidence>
<evidence type="ECO:0000313" key="3">
    <source>
        <dbReference type="EMBL" id="QOL82509.1"/>
    </source>
</evidence>
<feature type="transmembrane region" description="Helical" evidence="1">
    <location>
        <begin position="45"/>
        <end position="66"/>
    </location>
</feature>
<reference evidence="3 4" key="1">
    <citation type="submission" date="2019-10" db="EMBL/GenBank/DDBJ databases">
        <title>Pseudopuniceibacterium sp. HQ09 islated from Antarctica.</title>
        <authorList>
            <person name="Liao L."/>
            <person name="Su S."/>
            <person name="Chen B."/>
            <person name="Yu Y."/>
        </authorList>
    </citation>
    <scope>NUCLEOTIDE SEQUENCE [LARGE SCALE GENOMIC DNA]</scope>
    <source>
        <strain evidence="3 4">HQ09</strain>
    </source>
</reference>
<keyword evidence="1" id="KW-1133">Transmembrane helix</keyword>
<proteinExistence type="predicted"/>
<keyword evidence="1" id="KW-0472">Membrane</keyword>
<name>A0A7L9WQG8_9RHOB</name>
<feature type="transmembrane region" description="Helical" evidence="1">
    <location>
        <begin position="78"/>
        <end position="102"/>
    </location>
</feature>
<dbReference type="KEGG" id="pshq:F3W81_17795"/>
<keyword evidence="2" id="KW-0732">Signal</keyword>
<evidence type="ECO:0000256" key="1">
    <source>
        <dbReference type="SAM" id="Phobius"/>
    </source>
</evidence>
<feature type="chain" id="PRO_5032480152" description="Prepilin type IV endopeptidase peptidase domain-containing protein" evidence="2">
    <location>
        <begin position="21"/>
        <end position="173"/>
    </location>
</feature>
<protein>
    <recommendedName>
        <fullName evidence="5">Prepilin type IV endopeptidase peptidase domain-containing protein</fullName>
    </recommendedName>
</protein>
<dbReference type="EMBL" id="CP045201">
    <property type="protein sequence ID" value="QOL82509.1"/>
    <property type="molecule type" value="Genomic_DNA"/>
</dbReference>
<keyword evidence="4" id="KW-1185">Reference proteome</keyword>
<evidence type="ECO:0008006" key="5">
    <source>
        <dbReference type="Google" id="ProtNLM"/>
    </source>
</evidence>
<accession>A0A7L9WQG8</accession>
<dbReference type="AlphaFoldDB" id="A0A7L9WQG8"/>
<dbReference type="RefSeq" id="WP_193080692.1">
    <property type="nucleotide sequence ID" value="NZ_CP045201.1"/>
</dbReference>